<feature type="transmembrane region" description="Helical" evidence="5">
    <location>
        <begin position="209"/>
        <end position="227"/>
    </location>
</feature>
<evidence type="ECO:0000256" key="3">
    <source>
        <dbReference type="ARBA" id="ARBA00022989"/>
    </source>
</evidence>
<feature type="transmembrane region" description="Helical" evidence="5">
    <location>
        <begin position="126"/>
        <end position="144"/>
    </location>
</feature>
<proteinExistence type="predicted"/>
<dbReference type="PANTHER" id="PTHR37422">
    <property type="entry name" value="TEICHURONIC ACID BIOSYNTHESIS PROTEIN TUAE"/>
    <property type="match status" value="1"/>
</dbReference>
<feature type="transmembrane region" description="Helical" evidence="5">
    <location>
        <begin position="187"/>
        <end position="204"/>
    </location>
</feature>
<keyword evidence="8" id="KW-1185">Reference proteome</keyword>
<keyword evidence="7" id="KW-0436">Ligase</keyword>
<evidence type="ECO:0000259" key="6">
    <source>
        <dbReference type="Pfam" id="PF04932"/>
    </source>
</evidence>
<dbReference type="PANTHER" id="PTHR37422:SF13">
    <property type="entry name" value="LIPOPOLYSACCHARIDE BIOSYNTHESIS PROTEIN PA4999-RELATED"/>
    <property type="match status" value="1"/>
</dbReference>
<dbReference type="Proteomes" id="UP000690515">
    <property type="component" value="Unassembled WGS sequence"/>
</dbReference>
<feature type="domain" description="O-antigen ligase-related" evidence="6">
    <location>
        <begin position="218"/>
        <end position="378"/>
    </location>
</feature>
<feature type="transmembrane region" description="Helical" evidence="5">
    <location>
        <begin position="38"/>
        <end position="57"/>
    </location>
</feature>
<evidence type="ECO:0000256" key="1">
    <source>
        <dbReference type="ARBA" id="ARBA00004141"/>
    </source>
</evidence>
<dbReference type="Pfam" id="PF04932">
    <property type="entry name" value="Wzy_C"/>
    <property type="match status" value="1"/>
</dbReference>
<accession>A0ABS5ZFK2</accession>
<organism evidence="7 8">
    <name type="scientific">Zooshikella harenae</name>
    <dbReference type="NCBI Taxonomy" id="2827238"/>
    <lineage>
        <taxon>Bacteria</taxon>
        <taxon>Pseudomonadati</taxon>
        <taxon>Pseudomonadota</taxon>
        <taxon>Gammaproteobacteria</taxon>
        <taxon>Oceanospirillales</taxon>
        <taxon>Zooshikellaceae</taxon>
        <taxon>Zooshikella</taxon>
    </lineage>
</organism>
<feature type="transmembrane region" description="Helical" evidence="5">
    <location>
        <begin position="69"/>
        <end position="87"/>
    </location>
</feature>
<evidence type="ECO:0000313" key="8">
    <source>
        <dbReference type="Proteomes" id="UP000690515"/>
    </source>
</evidence>
<protein>
    <submittedName>
        <fullName evidence="7">O-antigen ligase family protein</fullName>
    </submittedName>
</protein>
<feature type="transmembrane region" description="Helical" evidence="5">
    <location>
        <begin position="261"/>
        <end position="279"/>
    </location>
</feature>
<keyword evidence="2 5" id="KW-0812">Transmembrane</keyword>
<evidence type="ECO:0000256" key="4">
    <source>
        <dbReference type="ARBA" id="ARBA00023136"/>
    </source>
</evidence>
<keyword evidence="4 5" id="KW-0472">Membrane</keyword>
<keyword evidence="3 5" id="KW-1133">Transmembrane helix</keyword>
<dbReference type="InterPro" id="IPR051533">
    <property type="entry name" value="WaaL-like"/>
</dbReference>
<feature type="transmembrane region" description="Helical" evidence="5">
    <location>
        <begin position="99"/>
        <end position="120"/>
    </location>
</feature>
<feature type="transmembrane region" description="Helical" evidence="5">
    <location>
        <begin position="6"/>
        <end position="26"/>
    </location>
</feature>
<feature type="transmembrane region" description="Helical" evidence="5">
    <location>
        <begin position="233"/>
        <end position="249"/>
    </location>
</feature>
<name>A0ABS5ZFK2_9GAMM</name>
<feature type="transmembrane region" description="Helical" evidence="5">
    <location>
        <begin position="403"/>
        <end position="426"/>
    </location>
</feature>
<comment type="caution">
    <text evidence="7">The sequence shown here is derived from an EMBL/GenBank/DDBJ whole genome shotgun (WGS) entry which is preliminary data.</text>
</comment>
<gene>
    <name evidence="7" type="ORF">KCG35_16960</name>
</gene>
<sequence length="463" mass="52536">MLLFRCFSGIIFITCVVLMLTPYVWLAPFIAVSCVGLIILYQHPAWGLLGLIFLVPFEGLFEGTRFFTGAKVLGAALLLIVACQLILRQMPIERLRSPLWRPLALFLLLYTISVLHSNYVELSLNNFRQMLTAIAIFVLTLLLAEDLRFKQLMSTLVLAVAMTALIALYQTYTSNNRAIGLLKDPNYFALLISVAIAMVGYLVLHQRFWLVSLFWVGILIVLSLTFMKTYSRSGALVLLIVIGFALWHYRGYFHLVRARHLGWVLLSLAVAVPIAHVSIPEDYKQRLFSLLSLQKGIKSFDDRSLGRRASYLVVGWQSIKENPWTGTGPGSFPVNYAYSGYASAFSLSRREPELFRRAHNTYLELAVESGVVVSLLFCWLAWRGLVSYWQVRIMALQKQRLSLASSVTHLGLAFLALCIFLLFLSAPNHKYFWCMLAIAEVVRRYCERQSSALTEEIRHEASL</sequence>
<evidence type="ECO:0000256" key="5">
    <source>
        <dbReference type="SAM" id="Phobius"/>
    </source>
</evidence>
<comment type="subcellular location">
    <subcellularLocation>
        <location evidence="1">Membrane</location>
        <topology evidence="1">Multi-pass membrane protein</topology>
    </subcellularLocation>
</comment>
<dbReference type="GO" id="GO:0016874">
    <property type="term" value="F:ligase activity"/>
    <property type="evidence" value="ECO:0007669"/>
    <property type="project" value="UniProtKB-KW"/>
</dbReference>
<evidence type="ECO:0000313" key="7">
    <source>
        <dbReference type="EMBL" id="MBU2712760.1"/>
    </source>
</evidence>
<dbReference type="EMBL" id="JAGSOY010000047">
    <property type="protein sequence ID" value="MBU2712760.1"/>
    <property type="molecule type" value="Genomic_DNA"/>
</dbReference>
<dbReference type="PROSITE" id="PS51257">
    <property type="entry name" value="PROKAR_LIPOPROTEIN"/>
    <property type="match status" value="1"/>
</dbReference>
<feature type="transmembrane region" description="Helical" evidence="5">
    <location>
        <begin position="156"/>
        <end position="172"/>
    </location>
</feature>
<dbReference type="RefSeq" id="WP_215820987.1">
    <property type="nucleotide sequence ID" value="NZ_JAGSOY010000047.1"/>
</dbReference>
<reference evidence="7 8" key="1">
    <citation type="submission" date="2021-04" db="EMBL/GenBank/DDBJ databases">
        <authorList>
            <person name="Pira H."/>
            <person name="Risdian C."/>
            <person name="Wink J."/>
        </authorList>
    </citation>
    <scope>NUCLEOTIDE SEQUENCE [LARGE SCALE GENOMIC DNA]</scope>
    <source>
        <strain evidence="7 8">WH53</strain>
    </source>
</reference>
<evidence type="ECO:0000256" key="2">
    <source>
        <dbReference type="ARBA" id="ARBA00022692"/>
    </source>
</evidence>
<dbReference type="InterPro" id="IPR007016">
    <property type="entry name" value="O-antigen_ligase-rel_domated"/>
</dbReference>
<feature type="transmembrane region" description="Helical" evidence="5">
    <location>
        <begin position="362"/>
        <end position="382"/>
    </location>
</feature>